<protein>
    <submittedName>
        <fullName evidence="1">Uncharacterized protein</fullName>
    </submittedName>
</protein>
<comment type="caution">
    <text evidence="1">The sequence shown here is derived from an EMBL/GenBank/DDBJ whole genome shotgun (WGS) entry which is preliminary data.</text>
</comment>
<reference evidence="1" key="1">
    <citation type="journal article" date="2022" name="bioRxiv">
        <title>Population genetic analysis of Ophidiomyces ophidiicola, the causative agent of snake fungal disease, indicates recent introductions to the USA.</title>
        <authorList>
            <person name="Ladner J.T."/>
            <person name="Palmer J.M."/>
            <person name="Ettinger C.L."/>
            <person name="Stajich J.E."/>
            <person name="Farrell T.M."/>
            <person name="Glorioso B.M."/>
            <person name="Lawson B."/>
            <person name="Price S.J."/>
            <person name="Stengle A.G."/>
            <person name="Grear D.A."/>
            <person name="Lorch J.M."/>
        </authorList>
    </citation>
    <scope>NUCLEOTIDE SEQUENCE</scope>
    <source>
        <strain evidence="1">NWHC 24266-5</strain>
    </source>
</reference>
<gene>
    <name evidence="1" type="ORF">LOY88_005064</name>
</gene>
<evidence type="ECO:0000313" key="1">
    <source>
        <dbReference type="EMBL" id="KAI2383782.1"/>
    </source>
</evidence>
<proteinExistence type="predicted"/>
<organism evidence="1">
    <name type="scientific">Ophidiomyces ophidiicola</name>
    <dbReference type="NCBI Taxonomy" id="1387563"/>
    <lineage>
        <taxon>Eukaryota</taxon>
        <taxon>Fungi</taxon>
        <taxon>Dikarya</taxon>
        <taxon>Ascomycota</taxon>
        <taxon>Pezizomycotina</taxon>
        <taxon>Eurotiomycetes</taxon>
        <taxon>Eurotiomycetidae</taxon>
        <taxon>Onygenales</taxon>
        <taxon>Onygenaceae</taxon>
        <taxon>Ophidiomyces</taxon>
    </lineage>
</organism>
<sequence>MYFAETNATFAAVESAAKLAPRGLSFGATVGWILALGFLGMGIEGYIPPAPKEPGTSVRIGLGTIREEGSAGGNLPGVAAWDVYGKRLGEAWGGKKIISNGSPVDILAVHYKGLGGALGQYVAVTNGGNDAICIAFMVVKWLEDNFAWIGDAGKECNADWYYSETIIRNSPTGQSFKPVCIWIDRDRSLGLRFQGFGMHIIDFDVREIGRQRQYTKYPETMCSRPRFHMYKDMKTEDDIYVFDPPLEYLPDGTDKDIRKVLVGGKLAGTLRKPWRKRDNYHIMPRAVPITPREQKLRSKFLRDVLIVSGWPAHKAVQLCKSQTSAGPDLVSLSDGLFCDMESKEVWPLCKNGTMTKHACFDVDTRRMKGGRIGARDRLSGRAIPAKAYATVRNWGS</sequence>
<dbReference type="EMBL" id="JALBCA010000084">
    <property type="protein sequence ID" value="KAI2383782.1"/>
    <property type="molecule type" value="Genomic_DNA"/>
</dbReference>
<name>A0ACB8URW9_9EURO</name>
<accession>A0ACB8URW9</accession>